<dbReference type="EMBL" id="KQ989576">
    <property type="protein sequence ID" value="KZV54186.1"/>
    <property type="molecule type" value="Genomic_DNA"/>
</dbReference>
<reference evidence="1 2" key="1">
    <citation type="journal article" date="2015" name="Proc. Natl. Acad. Sci. U.S.A.">
        <title>The resurrection genome of Boea hygrometrica: A blueprint for survival of dehydration.</title>
        <authorList>
            <person name="Xiao L."/>
            <person name="Yang G."/>
            <person name="Zhang L."/>
            <person name="Yang X."/>
            <person name="Zhao S."/>
            <person name="Ji Z."/>
            <person name="Zhou Q."/>
            <person name="Hu M."/>
            <person name="Wang Y."/>
            <person name="Chen M."/>
            <person name="Xu Y."/>
            <person name="Jin H."/>
            <person name="Xiao X."/>
            <person name="Hu G."/>
            <person name="Bao F."/>
            <person name="Hu Y."/>
            <person name="Wan P."/>
            <person name="Li L."/>
            <person name="Deng X."/>
            <person name="Kuang T."/>
            <person name="Xiang C."/>
            <person name="Zhu J.K."/>
            <person name="Oliver M.J."/>
            <person name="He Y."/>
        </authorList>
    </citation>
    <scope>NUCLEOTIDE SEQUENCE [LARGE SCALE GENOMIC DNA]</scope>
    <source>
        <strain evidence="2">cv. XS01</strain>
    </source>
</reference>
<dbReference type="AlphaFoldDB" id="A0A2Z7DAA8"/>
<accession>A0A2Z7DAA8</accession>
<evidence type="ECO:0000313" key="2">
    <source>
        <dbReference type="Proteomes" id="UP000250235"/>
    </source>
</evidence>
<evidence type="ECO:0000313" key="1">
    <source>
        <dbReference type="EMBL" id="KZV54186.1"/>
    </source>
</evidence>
<protein>
    <submittedName>
        <fullName evidence="1">Uncharacterized protein</fullName>
    </submittedName>
</protein>
<dbReference type="Proteomes" id="UP000250235">
    <property type="component" value="Unassembled WGS sequence"/>
</dbReference>
<proteinExistence type="predicted"/>
<gene>
    <name evidence="1" type="ORF">F511_29862</name>
</gene>
<sequence>MGVSVSSHTTHTLIVATLATTHSYDQQPQELLATTTAHQPASCVCLTHFFTVSARKATDTSLTSQCERQLDLFNVSVQRLQLLDVCDSLTNLYNSSLETHATSNHIAPAGRGIWSNKSRAAMAHVVERNDSLEDFDYSESRYNPLLRPTVARTPSNHHCTLARKLRVSNSLLYSLSEKGYRHFFNVSV</sequence>
<organism evidence="1 2">
    <name type="scientific">Dorcoceras hygrometricum</name>
    <dbReference type="NCBI Taxonomy" id="472368"/>
    <lineage>
        <taxon>Eukaryota</taxon>
        <taxon>Viridiplantae</taxon>
        <taxon>Streptophyta</taxon>
        <taxon>Embryophyta</taxon>
        <taxon>Tracheophyta</taxon>
        <taxon>Spermatophyta</taxon>
        <taxon>Magnoliopsida</taxon>
        <taxon>eudicotyledons</taxon>
        <taxon>Gunneridae</taxon>
        <taxon>Pentapetalae</taxon>
        <taxon>asterids</taxon>
        <taxon>lamiids</taxon>
        <taxon>Lamiales</taxon>
        <taxon>Gesneriaceae</taxon>
        <taxon>Didymocarpoideae</taxon>
        <taxon>Trichosporeae</taxon>
        <taxon>Loxocarpinae</taxon>
        <taxon>Dorcoceras</taxon>
    </lineage>
</organism>
<name>A0A2Z7DAA8_9LAMI</name>
<keyword evidence="2" id="KW-1185">Reference proteome</keyword>